<reference evidence="12" key="2">
    <citation type="submission" date="2011-02" db="EMBL/GenBank/DDBJ databases">
        <title>The complete genome of Syntrophobotulus glycolicus DSM 8271.</title>
        <authorList>
            <person name="Lucas S."/>
            <person name="Copeland A."/>
            <person name="Lapidus A."/>
            <person name="Bruce D."/>
            <person name="Goodwin L."/>
            <person name="Pitluck S."/>
            <person name="Kyrpides N."/>
            <person name="Mavromatis K."/>
            <person name="Pagani I."/>
            <person name="Ivanova N."/>
            <person name="Mikhailova N."/>
            <person name="Chertkov O."/>
            <person name="Held B."/>
            <person name="Detter J.C."/>
            <person name="Tapia R."/>
            <person name="Han C."/>
            <person name="Land M."/>
            <person name="Hauser L."/>
            <person name="Markowitz V."/>
            <person name="Cheng J.-F."/>
            <person name="Hugenholtz P."/>
            <person name="Woyke T."/>
            <person name="Wu D."/>
            <person name="Spring S."/>
            <person name="Schroeder M."/>
            <person name="Brambilla E."/>
            <person name="Klenk H.-P."/>
            <person name="Eisen J.A."/>
        </authorList>
    </citation>
    <scope>NUCLEOTIDE SEQUENCE [LARGE SCALE GENOMIC DNA]</scope>
    <source>
        <strain evidence="12">DSM 8271 / FlGlyR</strain>
    </source>
</reference>
<evidence type="ECO:0000256" key="3">
    <source>
        <dbReference type="ARBA" id="ARBA00022553"/>
    </source>
</evidence>
<dbReference type="InterPro" id="IPR004358">
    <property type="entry name" value="Sig_transdc_His_kin-like_C"/>
</dbReference>
<reference evidence="11 12" key="1">
    <citation type="journal article" date="2011" name="Stand. Genomic Sci.">
        <title>Complete genome sequence of Syntrophobotulus glycolicus type strain (FlGlyR).</title>
        <authorList>
            <person name="Han C."/>
            <person name="Mwirichia R."/>
            <person name="Chertkov O."/>
            <person name="Held B."/>
            <person name="Lapidus A."/>
            <person name="Nolan M."/>
            <person name="Lucas S."/>
            <person name="Hammon N."/>
            <person name="Deshpande S."/>
            <person name="Cheng J.F."/>
            <person name="Tapia R."/>
            <person name="Goodwin L."/>
            <person name="Pitluck S."/>
            <person name="Huntemann M."/>
            <person name="Liolios K."/>
            <person name="Ivanova N."/>
            <person name="Pagani I."/>
            <person name="Mavromatis K."/>
            <person name="Ovchinikova G."/>
            <person name="Pati A."/>
            <person name="Chen A."/>
            <person name="Palaniappan K."/>
            <person name="Land M."/>
            <person name="Hauser L."/>
            <person name="Brambilla E.M."/>
            <person name="Rohde M."/>
            <person name="Spring S."/>
            <person name="Sikorski J."/>
            <person name="Goker M."/>
            <person name="Woyke T."/>
            <person name="Bristow J."/>
            <person name="Eisen J.A."/>
            <person name="Markowitz V."/>
            <person name="Hugenholtz P."/>
            <person name="Kyrpides N.C."/>
            <person name="Klenk H.P."/>
            <person name="Detter J.C."/>
        </authorList>
    </citation>
    <scope>NUCLEOTIDE SEQUENCE [LARGE SCALE GENOMIC DNA]</scope>
    <source>
        <strain evidence="12">DSM 8271 / FlGlyR</strain>
    </source>
</reference>
<evidence type="ECO:0000256" key="2">
    <source>
        <dbReference type="ARBA" id="ARBA00012438"/>
    </source>
</evidence>
<dbReference type="EMBL" id="CP002547">
    <property type="protein sequence ID" value="ADY57430.1"/>
    <property type="molecule type" value="Genomic_DNA"/>
</dbReference>
<dbReference type="KEGG" id="sgy:Sgly_3164"/>
<evidence type="ECO:0000259" key="10">
    <source>
        <dbReference type="PROSITE" id="PS50109"/>
    </source>
</evidence>
<evidence type="ECO:0000313" key="11">
    <source>
        <dbReference type="EMBL" id="ADY57430.1"/>
    </source>
</evidence>
<protein>
    <recommendedName>
        <fullName evidence="2">histidine kinase</fullName>
        <ecNumber evidence="2">2.7.13.3</ecNumber>
    </recommendedName>
</protein>
<dbReference type="SUPFAM" id="SSF55874">
    <property type="entry name" value="ATPase domain of HSP90 chaperone/DNA topoisomerase II/histidine kinase"/>
    <property type="match status" value="1"/>
</dbReference>
<dbReference type="SMART" id="SM00387">
    <property type="entry name" value="HATPase_c"/>
    <property type="match status" value="1"/>
</dbReference>
<evidence type="ECO:0000256" key="9">
    <source>
        <dbReference type="SAM" id="Phobius"/>
    </source>
</evidence>
<dbReference type="InterPro" id="IPR005467">
    <property type="entry name" value="His_kinase_dom"/>
</dbReference>
<evidence type="ECO:0000313" key="12">
    <source>
        <dbReference type="Proteomes" id="UP000007488"/>
    </source>
</evidence>
<evidence type="ECO:0000256" key="5">
    <source>
        <dbReference type="ARBA" id="ARBA00022741"/>
    </source>
</evidence>
<evidence type="ECO:0000256" key="7">
    <source>
        <dbReference type="ARBA" id="ARBA00022840"/>
    </source>
</evidence>
<dbReference type="PROSITE" id="PS50109">
    <property type="entry name" value="HIS_KIN"/>
    <property type="match status" value="1"/>
</dbReference>
<keyword evidence="6 11" id="KW-0418">Kinase</keyword>
<dbReference type="InterPro" id="IPR003661">
    <property type="entry name" value="HisK_dim/P_dom"/>
</dbReference>
<accession>F0T1K6</accession>
<keyword evidence="7" id="KW-0067">ATP-binding</keyword>
<keyword evidence="9" id="KW-0472">Membrane</keyword>
<keyword evidence="3" id="KW-0597">Phosphoprotein</keyword>
<dbReference type="SUPFAM" id="SSF47384">
    <property type="entry name" value="Homodimeric domain of signal transducing histidine kinase"/>
    <property type="match status" value="1"/>
</dbReference>
<keyword evidence="12" id="KW-1185">Reference proteome</keyword>
<organism evidence="11 12">
    <name type="scientific">Syntrophobotulus glycolicus (strain DSM 8271 / FlGlyR)</name>
    <dbReference type="NCBI Taxonomy" id="645991"/>
    <lineage>
        <taxon>Bacteria</taxon>
        <taxon>Bacillati</taxon>
        <taxon>Bacillota</taxon>
        <taxon>Clostridia</taxon>
        <taxon>Eubacteriales</taxon>
        <taxon>Desulfitobacteriaceae</taxon>
        <taxon>Syntrophobotulus</taxon>
    </lineage>
</organism>
<dbReference type="AlphaFoldDB" id="F0T1K6"/>
<evidence type="ECO:0000256" key="1">
    <source>
        <dbReference type="ARBA" id="ARBA00000085"/>
    </source>
</evidence>
<keyword evidence="9" id="KW-0812">Transmembrane</keyword>
<keyword evidence="4" id="KW-0808">Transferase</keyword>
<dbReference type="Proteomes" id="UP000007488">
    <property type="component" value="Chromosome"/>
</dbReference>
<feature type="transmembrane region" description="Helical" evidence="9">
    <location>
        <begin position="39"/>
        <end position="59"/>
    </location>
</feature>
<dbReference type="PANTHER" id="PTHR43065">
    <property type="entry name" value="SENSOR HISTIDINE KINASE"/>
    <property type="match status" value="1"/>
</dbReference>
<keyword evidence="9" id="KW-1133">Transmembrane helix</keyword>
<name>F0T1K6_SYNGF</name>
<dbReference type="InterPro" id="IPR031621">
    <property type="entry name" value="HisKA_7TM"/>
</dbReference>
<evidence type="ECO:0000256" key="4">
    <source>
        <dbReference type="ARBA" id="ARBA00022679"/>
    </source>
</evidence>
<dbReference type="InterPro" id="IPR036097">
    <property type="entry name" value="HisK_dim/P_sf"/>
</dbReference>
<dbReference type="Gene3D" id="3.30.450.20">
    <property type="entry name" value="PAS domain"/>
    <property type="match status" value="1"/>
</dbReference>
<dbReference type="EC" id="2.7.13.3" evidence="2"/>
<sequence length="613" mass="70401">MLLRFDWLTGLSLITTLLSLLVTIYVAKIKTKQQIHYAFLGTTGLVLYWSVIRFIQLLVEQENTLLILENIHYIGVCLLPIALLFTGIIFAKTRIGFSRKYLLLFIVPVISIILALTNDQHHLFIVKYSFISTEFIYGPFYIFHEIYSYGCIILGLHFLSYFSIKNSGFFSKQSILLFLGISFPLVVIILSTQKIVAMPVFLENISFSISMLFFAFAIFKFQFLNIVPIALQRIVDLISDSYIVFNENREIIDFNKAFVDTFHCLTSIKRKGNILDVIANPEIRMNKEKIMRLGDKARKEKISISFEEHITGKDFDRYFNIEITPVFSQEKFLGTILLFKDISEHKKNIETIQRNQEILMEQERMASLGQMIGGIAHNLNTPIMSLAGGIEALKDLAGEYRDSIGDDSVTAEDHNEIAGEMLEWLEKMKPYCSYMTDLISAVKGQAVQMNYSKYDKFTVEELVKRIDVLMKHELKRYHCFLKTKVEIELNTEIKGELNSLVQVIDNLIMNAIQAYDGKAGEIDLEISEKESEIQFVLRDRGKGIPEEVQNRLFKEMLTTKGKHGTGLGLYMSYSTIKGRFFGNMRFESKEGIGTTFYITIPSLKTQRRQEGLG</sequence>
<evidence type="ECO:0000256" key="8">
    <source>
        <dbReference type="ARBA" id="ARBA00023012"/>
    </source>
</evidence>
<feature type="transmembrane region" description="Helical" evidence="9">
    <location>
        <begin position="6"/>
        <end position="27"/>
    </location>
</feature>
<dbReference type="eggNOG" id="COG4191">
    <property type="taxonomic scope" value="Bacteria"/>
</dbReference>
<dbReference type="GO" id="GO:0005524">
    <property type="term" value="F:ATP binding"/>
    <property type="evidence" value="ECO:0007669"/>
    <property type="project" value="UniProtKB-KW"/>
</dbReference>
<dbReference type="Pfam" id="PF02518">
    <property type="entry name" value="HATPase_c"/>
    <property type="match status" value="1"/>
</dbReference>
<keyword evidence="5" id="KW-0547">Nucleotide-binding</keyword>
<proteinExistence type="predicted"/>
<feature type="transmembrane region" description="Helical" evidence="9">
    <location>
        <begin position="207"/>
        <end position="231"/>
    </location>
</feature>
<dbReference type="CDD" id="cd00082">
    <property type="entry name" value="HisKA"/>
    <property type="match status" value="1"/>
</dbReference>
<comment type="catalytic activity">
    <reaction evidence="1">
        <text>ATP + protein L-histidine = ADP + protein N-phospho-L-histidine.</text>
        <dbReference type="EC" id="2.7.13.3"/>
    </reaction>
</comment>
<dbReference type="RefSeq" id="WP_013626155.1">
    <property type="nucleotide sequence ID" value="NC_015172.1"/>
</dbReference>
<evidence type="ECO:0000256" key="6">
    <source>
        <dbReference type="ARBA" id="ARBA00022777"/>
    </source>
</evidence>
<dbReference type="STRING" id="645991.Sgly_3164"/>
<dbReference type="PRINTS" id="PR00344">
    <property type="entry name" value="BCTRLSENSOR"/>
</dbReference>
<keyword evidence="8" id="KW-0902">Two-component regulatory system</keyword>
<dbReference type="GO" id="GO:0000155">
    <property type="term" value="F:phosphorelay sensor kinase activity"/>
    <property type="evidence" value="ECO:0007669"/>
    <property type="project" value="InterPro"/>
</dbReference>
<dbReference type="InterPro" id="IPR036890">
    <property type="entry name" value="HATPase_C_sf"/>
</dbReference>
<dbReference type="InterPro" id="IPR003594">
    <property type="entry name" value="HATPase_dom"/>
</dbReference>
<dbReference type="Gene3D" id="1.10.287.130">
    <property type="match status" value="1"/>
</dbReference>
<dbReference type="Pfam" id="PF16927">
    <property type="entry name" value="HisKA_7TM"/>
    <property type="match status" value="1"/>
</dbReference>
<feature type="transmembrane region" description="Helical" evidence="9">
    <location>
        <begin position="146"/>
        <end position="164"/>
    </location>
</feature>
<feature type="transmembrane region" description="Helical" evidence="9">
    <location>
        <begin position="176"/>
        <end position="201"/>
    </location>
</feature>
<feature type="domain" description="Histidine kinase" evidence="10">
    <location>
        <begin position="374"/>
        <end position="604"/>
    </location>
</feature>
<dbReference type="HOGENOM" id="CLU_030863_0_0_9"/>
<feature type="transmembrane region" description="Helical" evidence="9">
    <location>
        <begin position="71"/>
        <end position="90"/>
    </location>
</feature>
<dbReference type="PANTHER" id="PTHR43065:SF10">
    <property type="entry name" value="PEROXIDE STRESS-ACTIVATED HISTIDINE KINASE MAK3"/>
    <property type="match status" value="1"/>
</dbReference>
<dbReference type="Gene3D" id="3.30.565.10">
    <property type="entry name" value="Histidine kinase-like ATPase, C-terminal domain"/>
    <property type="match status" value="1"/>
</dbReference>
<gene>
    <name evidence="11" type="ordered locus">Sgly_3164</name>
</gene>
<feature type="transmembrane region" description="Helical" evidence="9">
    <location>
        <begin position="102"/>
        <end position="126"/>
    </location>
</feature>